<dbReference type="RefSeq" id="WP_205498220.1">
    <property type="nucleotide sequence ID" value="NZ_CP148066.1"/>
</dbReference>
<evidence type="ECO:0000313" key="1">
    <source>
        <dbReference type="EMBL" id="WXL28231.1"/>
    </source>
</evidence>
<gene>
    <name evidence="1" type="ORF">WG616_02565</name>
</gene>
<protein>
    <submittedName>
        <fullName evidence="1">Sigma-70 family RNA polymerase sigma factor</fullName>
    </submittedName>
</protein>
<dbReference type="Proteomes" id="UP001460679">
    <property type="component" value="Chromosome"/>
</dbReference>
<keyword evidence="2" id="KW-1185">Reference proteome</keyword>
<dbReference type="EMBL" id="CP148066">
    <property type="protein sequence ID" value="WXL28231.1"/>
    <property type="molecule type" value="Genomic_DNA"/>
</dbReference>
<reference evidence="1" key="1">
    <citation type="submission" date="2024-03" db="EMBL/GenBank/DDBJ databases">
        <title>Complete genome sequence of Mycoplasma gypis type strain B1/T1.</title>
        <authorList>
            <person name="Spergser J."/>
        </authorList>
    </citation>
    <scope>NUCLEOTIDE SEQUENCE [LARGE SCALE GENOMIC DNA]</scope>
    <source>
        <strain evidence="1">B1/T1</strain>
    </source>
</reference>
<accession>A0ABZ2RMJ9</accession>
<proteinExistence type="predicted"/>
<name>A0ABZ2RMJ9_9BACT</name>
<organism evidence="1 2">
    <name type="scientific">[Mycoplasma] gypis</name>
    <dbReference type="NCBI Taxonomy" id="92404"/>
    <lineage>
        <taxon>Bacteria</taxon>
        <taxon>Bacillati</taxon>
        <taxon>Mycoplasmatota</taxon>
        <taxon>Mycoplasmoidales</taxon>
        <taxon>Metamycoplasmataceae</taxon>
        <taxon>Metamycoplasma</taxon>
    </lineage>
</organism>
<sequence length="173" mass="20571">MTKNDQQTLNANWIFCKLQPQIRYMATNLLKNRNIPLEADDLVVESFEIIKNLITKKPDCNLTYLLNGCKYEFLNILKKYSTAKYKVLNEAIFESQNEDNIEFGYEQKFENNYWKQEILITNKLNKIQKQLLSLCFEDDKNSKEIASMLHISKFLQQKHLNSMLKQIKTNDIY</sequence>
<evidence type="ECO:0000313" key="2">
    <source>
        <dbReference type="Proteomes" id="UP001460679"/>
    </source>
</evidence>